<sequence>MSNDEETVVRERLRRLMAGARPDHADVPPPPAADPARPSLMDWPTVLLPIRTDGDPRPATDPPDLAAGARLAEGPPGLVAGSRPGRIEPGQAVGTPLVEAEAGGGGVAVEPEAVPVSRL</sequence>
<proteinExistence type="predicted"/>
<protein>
    <submittedName>
        <fullName evidence="2">Uncharacterized protein</fullName>
    </submittedName>
</protein>
<comment type="caution">
    <text evidence="2">The sequence shown here is derived from an EMBL/GenBank/DDBJ whole genome shotgun (WGS) entry which is preliminary data.</text>
</comment>
<organism evidence="2 3">
    <name type="scientific">Micromonospora endophytica</name>
    <dbReference type="NCBI Taxonomy" id="515350"/>
    <lineage>
        <taxon>Bacteria</taxon>
        <taxon>Bacillati</taxon>
        <taxon>Actinomycetota</taxon>
        <taxon>Actinomycetes</taxon>
        <taxon>Micromonosporales</taxon>
        <taxon>Micromonosporaceae</taxon>
        <taxon>Micromonospora</taxon>
    </lineage>
</organism>
<feature type="non-terminal residue" evidence="2">
    <location>
        <position position="119"/>
    </location>
</feature>
<reference evidence="2 3" key="1">
    <citation type="submission" date="2018-01" db="EMBL/GenBank/DDBJ databases">
        <title>Draft genome sequence of Jishengella endophytica.</title>
        <authorList>
            <person name="Sahin N."/>
            <person name="Ay H."/>
            <person name="Saygin H."/>
        </authorList>
    </citation>
    <scope>NUCLEOTIDE SEQUENCE [LARGE SCALE GENOMIC DNA]</scope>
    <source>
        <strain evidence="2 3">DSM 45430</strain>
    </source>
</reference>
<accession>A0A2W2C6G5</accession>
<dbReference type="EMBL" id="POTX01000109">
    <property type="protein sequence ID" value="PZF94212.1"/>
    <property type="molecule type" value="Genomic_DNA"/>
</dbReference>
<gene>
    <name evidence="2" type="ORF">C1I93_16785</name>
</gene>
<name>A0A2W2C6G5_9ACTN</name>
<feature type="region of interest" description="Disordered" evidence="1">
    <location>
        <begin position="15"/>
        <end position="91"/>
    </location>
</feature>
<dbReference type="AlphaFoldDB" id="A0A2W2C6G5"/>
<evidence type="ECO:0000313" key="3">
    <source>
        <dbReference type="Proteomes" id="UP000248627"/>
    </source>
</evidence>
<evidence type="ECO:0000256" key="1">
    <source>
        <dbReference type="SAM" id="MobiDB-lite"/>
    </source>
</evidence>
<dbReference type="Proteomes" id="UP000248627">
    <property type="component" value="Unassembled WGS sequence"/>
</dbReference>
<evidence type="ECO:0000313" key="2">
    <source>
        <dbReference type="EMBL" id="PZF94212.1"/>
    </source>
</evidence>
<keyword evidence="3" id="KW-1185">Reference proteome</keyword>